<keyword evidence="1" id="KW-0472">Membrane</keyword>
<feature type="transmembrane region" description="Helical" evidence="1">
    <location>
        <begin position="408"/>
        <end position="426"/>
    </location>
</feature>
<feature type="transmembrane region" description="Helical" evidence="1">
    <location>
        <begin position="226"/>
        <end position="255"/>
    </location>
</feature>
<dbReference type="EMBL" id="QBMN01000028">
    <property type="protein sequence ID" value="PZO43554.1"/>
    <property type="molecule type" value="Genomic_DNA"/>
</dbReference>
<feature type="transmembrane region" description="Helical" evidence="1">
    <location>
        <begin position="189"/>
        <end position="214"/>
    </location>
</feature>
<organism evidence="2 3">
    <name type="scientific">Shackletoniella antarctica</name>
    <dbReference type="NCBI Taxonomy" id="268115"/>
    <lineage>
        <taxon>Bacteria</taxon>
        <taxon>Bacillati</taxon>
        <taxon>Cyanobacteriota</taxon>
        <taxon>Cyanophyceae</taxon>
        <taxon>Oculatellales</taxon>
        <taxon>Oculatellaceae</taxon>
        <taxon>Shackletoniella</taxon>
    </lineage>
</organism>
<feature type="transmembrane region" description="Helical" evidence="1">
    <location>
        <begin position="12"/>
        <end position="31"/>
    </location>
</feature>
<feature type="transmembrane region" description="Helical" evidence="1">
    <location>
        <begin position="267"/>
        <end position="289"/>
    </location>
</feature>
<feature type="transmembrane region" description="Helical" evidence="1">
    <location>
        <begin position="43"/>
        <end position="62"/>
    </location>
</feature>
<gene>
    <name evidence="2" type="ORF">DCF17_05975</name>
</gene>
<sequence>MTTLLDLTPRRSPWRLGASGLLLVLGAALMAPHGDLFYPETLHRFWGAAAVMGVGFALSWGLRVVPLAAFWGVAVVTRLLLLPMHPGIDVWRYLWEGYIQTLGFSPYHFAPLAPALEPFRTDWWSQIVFPDVTAIYPPIAQLGFRGLAAIAPNLYLFKLAFALADLLVCGLLCHRFGPARTTLYAWNPLVIYAFAGGAHYDSWFILPLVAAWLLVESLDQTPPPDLWPWLGSALLLGVSIAVKWVSLPLLAWLVVQGWRQFKGWQAIALGLAGLLPVVLSALPFCGATLCPLVPTSSAFVAYGRSAELLPHLVAQVWPASLETNWIYGLPLGLVVVGLLWRRLSLQHFATGYWFSLFILSPIMHSWYFTWLVPFAVPSQNWGVRLGSLSIFVYFVLPSRVPAWQLTLAERLLLWLPFVLGWLWTVYHEAQRGKAEAAE</sequence>
<keyword evidence="1" id="KW-1133">Transmembrane helix</keyword>
<protein>
    <recommendedName>
        <fullName evidence="4">DUF2029 domain-containing protein</fullName>
    </recommendedName>
</protein>
<accession>A0A2W4WEM4</accession>
<evidence type="ECO:0000313" key="2">
    <source>
        <dbReference type="EMBL" id="PZO43554.1"/>
    </source>
</evidence>
<feature type="transmembrane region" description="Helical" evidence="1">
    <location>
        <begin position="324"/>
        <end position="340"/>
    </location>
</feature>
<dbReference type="Proteomes" id="UP000249081">
    <property type="component" value="Unassembled WGS sequence"/>
</dbReference>
<name>A0A2W4WEM4_9CYAN</name>
<dbReference type="AlphaFoldDB" id="A0A2W4WEM4"/>
<reference evidence="3" key="1">
    <citation type="submission" date="2018-04" db="EMBL/GenBank/DDBJ databases">
        <authorList>
            <person name="Cornet L."/>
        </authorList>
    </citation>
    <scope>NUCLEOTIDE SEQUENCE [LARGE SCALE GENOMIC DNA]</scope>
</reference>
<evidence type="ECO:0000313" key="3">
    <source>
        <dbReference type="Proteomes" id="UP000249081"/>
    </source>
</evidence>
<evidence type="ECO:0000256" key="1">
    <source>
        <dbReference type="SAM" id="Phobius"/>
    </source>
</evidence>
<feature type="transmembrane region" description="Helical" evidence="1">
    <location>
        <begin position="378"/>
        <end position="396"/>
    </location>
</feature>
<proteinExistence type="predicted"/>
<reference evidence="2 3" key="2">
    <citation type="submission" date="2018-06" db="EMBL/GenBank/DDBJ databases">
        <title>Metagenomic assembly of (sub)arctic Cyanobacteria and their associated microbiome from non-axenic cultures.</title>
        <authorList>
            <person name="Baurain D."/>
        </authorList>
    </citation>
    <scope>NUCLEOTIDE SEQUENCE [LARGE SCALE GENOMIC DNA]</scope>
    <source>
        <strain evidence="2">ULC041bin1</strain>
    </source>
</reference>
<evidence type="ECO:0008006" key="4">
    <source>
        <dbReference type="Google" id="ProtNLM"/>
    </source>
</evidence>
<keyword evidence="1" id="KW-0812">Transmembrane</keyword>
<feature type="transmembrane region" description="Helical" evidence="1">
    <location>
        <begin position="155"/>
        <end position="177"/>
    </location>
</feature>
<comment type="caution">
    <text evidence="2">The sequence shown here is derived from an EMBL/GenBank/DDBJ whole genome shotgun (WGS) entry which is preliminary data.</text>
</comment>
<feature type="transmembrane region" description="Helical" evidence="1">
    <location>
        <begin position="352"/>
        <end position="372"/>
    </location>
</feature>
<feature type="transmembrane region" description="Helical" evidence="1">
    <location>
        <begin position="69"/>
        <end position="88"/>
    </location>
</feature>